<sequence length="319" mass="35430">MQSKIVLIFVLGVLCYDNIAVLSQQPPHPGDKGAQSSNGAEQSDEPLIQVTDEYVIFTNSYHYSIRNAILLFKVVEVEVTVGDGGTNNNVESAGNNNDENDVPSANTQSHSVGTDSHSHSVGTDTQPHSVNTDTQSHSVDTDTQSHSVNTEENRKDEREAEDSSSVEGREEIKTANSEIPIDDDFQTLEELSRISTTSGHLVIDLDAPPFVLDAAGIEADRVEKVTPEKEVTDGPITRKYFRIKYKQRADSPKYQLDIWVQTQQKAGGNWVTHLQSRKFLTKGLYDEAMKMQTSGTHAASKSNKFSFFWISEDWTSQYV</sequence>
<comment type="caution">
    <text evidence="3">The sequence shown here is derived from an EMBL/GenBank/DDBJ whole genome shotgun (WGS) entry which is preliminary data.</text>
</comment>
<evidence type="ECO:0000313" key="3">
    <source>
        <dbReference type="EMBL" id="KAF6033662.1"/>
    </source>
</evidence>
<keyword evidence="4" id="KW-1185">Reference proteome</keyword>
<feature type="chain" id="PRO_5029685452" evidence="2">
    <location>
        <begin position="24"/>
        <end position="319"/>
    </location>
</feature>
<protein>
    <submittedName>
        <fullName evidence="3">Uncharacterized protein</fullName>
    </submittedName>
</protein>
<evidence type="ECO:0000313" key="4">
    <source>
        <dbReference type="Proteomes" id="UP000593567"/>
    </source>
</evidence>
<organism evidence="3 4">
    <name type="scientific">Bugula neritina</name>
    <name type="common">Brown bryozoan</name>
    <name type="synonym">Sertularia neritina</name>
    <dbReference type="NCBI Taxonomy" id="10212"/>
    <lineage>
        <taxon>Eukaryota</taxon>
        <taxon>Metazoa</taxon>
        <taxon>Spiralia</taxon>
        <taxon>Lophotrochozoa</taxon>
        <taxon>Bryozoa</taxon>
        <taxon>Gymnolaemata</taxon>
        <taxon>Cheilostomatida</taxon>
        <taxon>Flustrina</taxon>
        <taxon>Buguloidea</taxon>
        <taxon>Bugulidae</taxon>
        <taxon>Bugula</taxon>
    </lineage>
</organism>
<dbReference type="Proteomes" id="UP000593567">
    <property type="component" value="Unassembled WGS sequence"/>
</dbReference>
<accession>A0A7J7K4U1</accession>
<dbReference type="AlphaFoldDB" id="A0A7J7K4U1"/>
<keyword evidence="2" id="KW-0732">Signal</keyword>
<reference evidence="3" key="1">
    <citation type="submission" date="2020-06" db="EMBL/GenBank/DDBJ databases">
        <title>Draft genome of Bugula neritina, a colonial animal packing powerful symbionts and potential medicines.</title>
        <authorList>
            <person name="Rayko M."/>
        </authorList>
    </citation>
    <scope>NUCLEOTIDE SEQUENCE [LARGE SCALE GENOMIC DNA]</scope>
    <source>
        <strain evidence="3">Kwan_BN1</strain>
    </source>
</reference>
<evidence type="ECO:0000256" key="2">
    <source>
        <dbReference type="SAM" id="SignalP"/>
    </source>
</evidence>
<feature type="signal peptide" evidence="2">
    <location>
        <begin position="1"/>
        <end position="23"/>
    </location>
</feature>
<feature type="region of interest" description="Disordered" evidence="1">
    <location>
        <begin position="84"/>
        <end position="178"/>
    </location>
</feature>
<feature type="compositionally biased region" description="Basic and acidic residues" evidence="1">
    <location>
        <begin position="149"/>
        <end position="158"/>
    </location>
</feature>
<proteinExistence type="predicted"/>
<evidence type="ECO:0000256" key="1">
    <source>
        <dbReference type="SAM" id="MobiDB-lite"/>
    </source>
</evidence>
<name>A0A7J7K4U1_BUGNE</name>
<dbReference type="EMBL" id="VXIV02001267">
    <property type="protein sequence ID" value="KAF6033662.1"/>
    <property type="molecule type" value="Genomic_DNA"/>
</dbReference>
<gene>
    <name evidence="3" type="ORF">EB796_008024</name>
</gene>
<feature type="region of interest" description="Disordered" evidence="1">
    <location>
        <begin position="26"/>
        <end position="46"/>
    </location>
</feature>
<feature type="compositionally biased region" description="Polar residues" evidence="1">
    <location>
        <begin position="92"/>
        <end position="148"/>
    </location>
</feature>